<dbReference type="EMBL" id="LFCV01000005">
    <property type="protein sequence ID" value="KMJ46900.1"/>
    <property type="molecule type" value="Genomic_DNA"/>
</dbReference>
<gene>
    <name evidence="2" type="ORF">AB204_00990</name>
</gene>
<comment type="caution">
    <text evidence="2">The sequence shown here is derived from an EMBL/GenBank/DDBJ whole genome shotgun (WGS) entry which is preliminary data.</text>
</comment>
<feature type="region of interest" description="Disordered" evidence="1">
    <location>
        <begin position="81"/>
        <end position="118"/>
    </location>
</feature>
<dbReference type="OrthoDB" id="6444714at2"/>
<evidence type="ECO:0000313" key="3">
    <source>
        <dbReference type="Proteomes" id="UP000036277"/>
    </source>
</evidence>
<dbReference type="AlphaFoldDB" id="A0A0J5IUS0"/>
<accession>A0A0J5IUS0</accession>
<proteinExistence type="predicted"/>
<protein>
    <submittedName>
        <fullName evidence="2">Uncharacterized protein</fullName>
    </submittedName>
</protein>
<feature type="compositionally biased region" description="Polar residues" evidence="1">
    <location>
        <begin position="109"/>
        <end position="118"/>
    </location>
</feature>
<evidence type="ECO:0000313" key="2">
    <source>
        <dbReference type="EMBL" id="KMJ46900.1"/>
    </source>
</evidence>
<name>A0A0J5IUS0_9GAMM</name>
<dbReference type="PATRIC" id="fig|880157.4.peg.218"/>
<reference evidence="2 3" key="1">
    <citation type="submission" date="2015-06" db="EMBL/GenBank/DDBJ databases">
        <title>Draft Whole-Genome Sequence of the Entomopathogenic Bacterium Xenorhabdus khoisanae.</title>
        <authorList>
            <person name="Naidoo S."/>
            <person name="Featherston J."/>
            <person name="Gray V.M."/>
        </authorList>
    </citation>
    <scope>NUCLEOTIDE SEQUENCE [LARGE SCALE GENOMIC DNA]</scope>
    <source>
        <strain evidence="2 3">MCB</strain>
    </source>
</reference>
<evidence type="ECO:0000256" key="1">
    <source>
        <dbReference type="SAM" id="MobiDB-lite"/>
    </source>
</evidence>
<dbReference type="Proteomes" id="UP000036277">
    <property type="component" value="Unassembled WGS sequence"/>
</dbReference>
<dbReference type="RefSeq" id="WP_047961539.1">
    <property type="nucleotide sequence ID" value="NZ_CAWMBG010000005.1"/>
</dbReference>
<sequence length="118" mass="13057">MSQSLYVYCTLSNDQNYAVRDGAVFIHGQANIMTKALHTPRGRVTEVSAEQYAQLKDNHVFKLHKENGFILVESCKTEPEKIATNMEASDQSAPDTPESLEAEGKDTPKTNINKGKGK</sequence>
<keyword evidence="3" id="KW-1185">Reference proteome</keyword>
<organism evidence="2 3">
    <name type="scientific">Xenorhabdus khoisanae</name>
    <dbReference type="NCBI Taxonomy" id="880157"/>
    <lineage>
        <taxon>Bacteria</taxon>
        <taxon>Pseudomonadati</taxon>
        <taxon>Pseudomonadota</taxon>
        <taxon>Gammaproteobacteria</taxon>
        <taxon>Enterobacterales</taxon>
        <taxon>Morganellaceae</taxon>
        <taxon>Xenorhabdus</taxon>
    </lineage>
</organism>
<dbReference type="STRING" id="880157.AB204_00990"/>